<sequence length="877" mass="95562">MADESGDEIFASADEGSDNESTLMKSNYVKPSGGDEDLVTSLIDVGPTKNTNLTKDNKQVNVEDKWDFWYEDSTPIVDTLPLQKPMGVSPQKDIDIDACKFSLSSDPWDVNRDETLQHHTEVSASVDVNQPLIDLDEKPESRVADLSEFIQTERMHSKDDDLDATKIVPSSKRLEMIEDPGLANEVDSWDLDDPWASSQTPNTEASSTEIDEAVSTNDESQNSVSATKSKKFANSDPAKETDWWDRSWDGPRATSSALEPKTRPMMTTESQDQDKLICTEAVQIKDTDLKLNEAQEAWDSIDDPWTSLQSKNVEDPLVINSETVPAQTTQQEKLISTGEVQKNISIPLSDEKVDAWDLEDDPWSSSGTVKPSTYLASDTVKISDSVPIPKAKKDDLNMEVEEDWDSMEDLQIKSPAVITSQELTSAATALVKSVGGGLASFVGSFKLSNLSSTLAAFEEKTLPKPVECEQQQKPPQSEALGSRSDDGDGGTAADGDEASGGWGAWDLGSLAKSLTSAVENTGLQIIHGGVDVLEQIGRKTFTALKENDPGLVYTKSFLRPAGNSQVSKLSQVLREASDQHTAQLSDEPLSSQSEARRGDLASQLESRLALVHMEALKLLSSRASARLGMKLAQLEGPHNNDDEEHHHSVRSLTAEGSVLERIWQTLQLKDQEEKEDVTEEEASVSATTLVGAVTALEAVAPGNALLKTCEEVQQKCKHLESDVPMKEIFYQAVEALADLTSAILAYLHKLAECLLLLGHNRELFNTSFLDVAEKVASILTAAKRQNETICSVYVGHLKAAASSNSTEEGVEEALTTSRRLVANLFLETGMANSYLDDAAANHLVPVLQVACLDVFLPESTLTPASCHPPMSMKAKQR</sequence>
<evidence type="ECO:0000256" key="3">
    <source>
        <dbReference type="SAM" id="MobiDB-lite"/>
    </source>
</evidence>
<reference evidence="4 5" key="1">
    <citation type="journal article" date="2013" name="Nature">
        <title>The genomes of four tapeworm species reveal adaptations to parasitism.</title>
        <authorList>
            <person name="Tsai I.J."/>
            <person name="Zarowiecki M."/>
            <person name="Holroyd N."/>
            <person name="Garciarrubio A."/>
            <person name="Sanchez-Flores A."/>
            <person name="Brooks K.L."/>
            <person name="Tracey A."/>
            <person name="Bobes R.J."/>
            <person name="Fragoso G."/>
            <person name="Sciutto E."/>
            <person name="Aslett M."/>
            <person name="Beasley H."/>
            <person name="Bennett H.M."/>
            <person name="Cai J."/>
            <person name="Camicia F."/>
            <person name="Clark R."/>
            <person name="Cucher M."/>
            <person name="De Silva N."/>
            <person name="Day T.A."/>
            <person name="Deplazes P."/>
            <person name="Estrada K."/>
            <person name="Fernandez C."/>
            <person name="Holland P.W."/>
            <person name="Hou J."/>
            <person name="Hu S."/>
            <person name="Huckvale T."/>
            <person name="Hung S.S."/>
            <person name="Kamenetzky L."/>
            <person name="Keane J.A."/>
            <person name="Kiss F."/>
            <person name="Koziol U."/>
            <person name="Lambert O."/>
            <person name="Liu K."/>
            <person name="Luo X."/>
            <person name="Luo Y."/>
            <person name="Macchiaroli N."/>
            <person name="Nichol S."/>
            <person name="Paps J."/>
            <person name="Parkinson J."/>
            <person name="Pouchkina-Stantcheva N."/>
            <person name="Riddiford N."/>
            <person name="Rosenzvit M."/>
            <person name="Salinas G."/>
            <person name="Wasmuth J.D."/>
            <person name="Zamanian M."/>
            <person name="Zheng Y."/>
            <person name="Cai X."/>
            <person name="Soberon X."/>
            <person name="Olson P.D."/>
            <person name="Laclette J.P."/>
            <person name="Brehm K."/>
            <person name="Berriman M."/>
            <person name="Garciarrubio A."/>
            <person name="Bobes R.J."/>
            <person name="Fragoso G."/>
            <person name="Sanchez-Flores A."/>
            <person name="Estrada K."/>
            <person name="Cevallos M.A."/>
            <person name="Morett E."/>
            <person name="Gonzalez V."/>
            <person name="Portillo T."/>
            <person name="Ochoa-Leyva A."/>
            <person name="Jose M.V."/>
            <person name="Sciutto E."/>
            <person name="Landa A."/>
            <person name="Jimenez L."/>
            <person name="Valdes V."/>
            <person name="Carrero J.C."/>
            <person name="Larralde C."/>
            <person name="Morales-Montor J."/>
            <person name="Limon-Lason J."/>
            <person name="Soberon X."/>
            <person name="Laclette J.P."/>
        </authorList>
    </citation>
    <scope>NUCLEOTIDE SEQUENCE [LARGE SCALE GENOMIC DNA]</scope>
</reference>
<dbReference type="Proteomes" id="UP000492820">
    <property type="component" value="Unassembled WGS sequence"/>
</dbReference>
<dbReference type="EMBL" id="LK028610">
    <property type="protein sequence ID" value="CDS24566.1"/>
    <property type="molecule type" value="Genomic_DNA"/>
</dbReference>
<accession>A0A068WWP3</accession>
<dbReference type="Pfam" id="PF05334">
    <property type="entry name" value="DUF719"/>
    <property type="match status" value="1"/>
</dbReference>
<dbReference type="WBParaSite" id="EgrG_000393100">
    <property type="protein sequence ID" value="EgrG_000393100"/>
    <property type="gene ID" value="EgrG_000393100"/>
</dbReference>
<dbReference type="PANTHER" id="PTHR12842">
    <property type="entry name" value="FI01459P"/>
    <property type="match status" value="1"/>
</dbReference>
<keyword evidence="2" id="KW-0597">Phosphoprotein</keyword>
<evidence type="ECO:0000313" key="4">
    <source>
        <dbReference type="EMBL" id="CDS24566.1"/>
    </source>
</evidence>
<dbReference type="PANTHER" id="PTHR12842:SF6">
    <property type="entry name" value="FI01459P"/>
    <property type="match status" value="1"/>
</dbReference>
<reference evidence="6" key="3">
    <citation type="submission" date="2020-10" db="UniProtKB">
        <authorList>
            <consortium name="WormBaseParasite"/>
        </authorList>
    </citation>
    <scope>IDENTIFICATION</scope>
</reference>
<protein>
    <submittedName>
        <fullName evidence="4 6">Protein FAM114A2</fullName>
    </submittedName>
</protein>
<feature type="compositionally biased region" description="Polar residues" evidence="3">
    <location>
        <begin position="579"/>
        <end position="593"/>
    </location>
</feature>
<evidence type="ECO:0000256" key="1">
    <source>
        <dbReference type="ARBA" id="ARBA00006903"/>
    </source>
</evidence>
<dbReference type="InterPro" id="IPR007998">
    <property type="entry name" value="DUF719"/>
</dbReference>
<feature type="compositionally biased region" description="Polar residues" evidence="3">
    <location>
        <begin position="196"/>
        <end position="227"/>
    </location>
</feature>
<gene>
    <name evidence="4" type="ORF">EgrG_000393100</name>
</gene>
<feature type="region of interest" description="Disordered" evidence="3">
    <location>
        <begin position="1"/>
        <end position="32"/>
    </location>
</feature>
<evidence type="ECO:0000256" key="2">
    <source>
        <dbReference type="ARBA" id="ARBA00022553"/>
    </source>
</evidence>
<proteinExistence type="inferred from homology"/>
<name>A0A068WWP3_ECHGR</name>
<evidence type="ECO:0000313" key="6">
    <source>
        <dbReference type="WBParaSite" id="EgrG_000393100"/>
    </source>
</evidence>
<dbReference type="AlphaFoldDB" id="A0A068WWP3"/>
<comment type="similarity">
    <text evidence="1">Belongs to the FAM114 family.</text>
</comment>
<feature type="compositionally biased region" description="Basic and acidic residues" evidence="3">
    <location>
        <begin position="237"/>
        <end position="249"/>
    </location>
</feature>
<organism evidence="4">
    <name type="scientific">Echinococcus granulosus</name>
    <name type="common">Hydatid tapeworm</name>
    <dbReference type="NCBI Taxonomy" id="6210"/>
    <lineage>
        <taxon>Eukaryota</taxon>
        <taxon>Metazoa</taxon>
        <taxon>Spiralia</taxon>
        <taxon>Lophotrochozoa</taxon>
        <taxon>Platyhelminthes</taxon>
        <taxon>Cestoda</taxon>
        <taxon>Eucestoda</taxon>
        <taxon>Cyclophyllidea</taxon>
        <taxon>Taeniidae</taxon>
        <taxon>Echinococcus</taxon>
        <taxon>Echinococcus granulosus group</taxon>
    </lineage>
</organism>
<feature type="region of interest" description="Disordered" evidence="3">
    <location>
        <begin position="577"/>
        <end position="598"/>
    </location>
</feature>
<evidence type="ECO:0000313" key="5">
    <source>
        <dbReference type="Proteomes" id="UP000492820"/>
    </source>
</evidence>
<reference evidence="4" key="2">
    <citation type="submission" date="2014-06" db="EMBL/GenBank/DDBJ databases">
        <authorList>
            <person name="Aslett M."/>
        </authorList>
    </citation>
    <scope>NUCLEOTIDE SEQUENCE</scope>
</reference>
<feature type="region of interest" description="Disordered" evidence="3">
    <location>
        <begin position="184"/>
        <end position="274"/>
    </location>
</feature>
<feature type="region of interest" description="Disordered" evidence="3">
    <location>
        <begin position="463"/>
        <end position="499"/>
    </location>
</feature>